<sequence>MSISPADRVLLSRARRKLVVFGGLSLVALPVGLPGWSVVALLLISVAIPVAVGLTGGGSLLRELLRPRPGADAERWRARSTDSGTRRPRASA</sequence>
<keyword evidence="2" id="KW-0472">Membrane</keyword>
<evidence type="ECO:0000256" key="2">
    <source>
        <dbReference type="SAM" id="Phobius"/>
    </source>
</evidence>
<evidence type="ECO:0008006" key="5">
    <source>
        <dbReference type="Google" id="ProtNLM"/>
    </source>
</evidence>
<name>A0ABQ4I0V1_9ACTN</name>
<reference evidence="3 4" key="1">
    <citation type="submission" date="2021-01" db="EMBL/GenBank/DDBJ databases">
        <title>Whole genome shotgun sequence of Verrucosispora andamanensis NBRC 109075.</title>
        <authorList>
            <person name="Komaki H."/>
            <person name="Tamura T."/>
        </authorList>
    </citation>
    <scope>NUCLEOTIDE SEQUENCE [LARGE SCALE GENOMIC DNA]</scope>
    <source>
        <strain evidence="3 4">NBRC 109075</strain>
    </source>
</reference>
<evidence type="ECO:0000313" key="4">
    <source>
        <dbReference type="Proteomes" id="UP000647017"/>
    </source>
</evidence>
<proteinExistence type="predicted"/>
<feature type="transmembrane region" description="Helical" evidence="2">
    <location>
        <begin position="18"/>
        <end position="36"/>
    </location>
</feature>
<organism evidence="3 4">
    <name type="scientific">Micromonospora andamanensis</name>
    <dbReference type="NCBI Taxonomy" id="1287068"/>
    <lineage>
        <taxon>Bacteria</taxon>
        <taxon>Bacillati</taxon>
        <taxon>Actinomycetota</taxon>
        <taxon>Actinomycetes</taxon>
        <taxon>Micromonosporales</taxon>
        <taxon>Micromonosporaceae</taxon>
        <taxon>Micromonospora</taxon>
    </lineage>
</organism>
<comment type="caution">
    <text evidence="3">The sequence shown here is derived from an EMBL/GenBank/DDBJ whole genome shotgun (WGS) entry which is preliminary data.</text>
</comment>
<keyword evidence="4" id="KW-1185">Reference proteome</keyword>
<protein>
    <recommendedName>
        <fullName evidence="5">Transmembrane protein (PGPGW)</fullName>
    </recommendedName>
</protein>
<keyword evidence="2" id="KW-1133">Transmembrane helix</keyword>
<evidence type="ECO:0000313" key="3">
    <source>
        <dbReference type="EMBL" id="GIJ11507.1"/>
    </source>
</evidence>
<dbReference type="EMBL" id="BOOZ01000033">
    <property type="protein sequence ID" value="GIJ11507.1"/>
    <property type="molecule type" value="Genomic_DNA"/>
</dbReference>
<dbReference type="Proteomes" id="UP000647017">
    <property type="component" value="Unassembled WGS sequence"/>
</dbReference>
<feature type="region of interest" description="Disordered" evidence="1">
    <location>
        <begin position="72"/>
        <end position="92"/>
    </location>
</feature>
<keyword evidence="2" id="KW-0812">Transmembrane</keyword>
<accession>A0ABQ4I0V1</accession>
<evidence type="ECO:0000256" key="1">
    <source>
        <dbReference type="SAM" id="MobiDB-lite"/>
    </source>
</evidence>
<feature type="transmembrane region" description="Helical" evidence="2">
    <location>
        <begin position="42"/>
        <end position="61"/>
    </location>
</feature>
<gene>
    <name evidence="3" type="ORF">Van01_47210</name>
</gene>
<dbReference type="RefSeq" id="WP_204011621.1">
    <property type="nucleotide sequence ID" value="NZ_BOOZ01000033.1"/>
</dbReference>